<dbReference type="EMBL" id="JAGHQL010000029">
    <property type="protein sequence ID" value="KAH0543632.1"/>
    <property type="molecule type" value="Genomic_DNA"/>
</dbReference>
<dbReference type="AlphaFoldDB" id="A0A9P8L4S7"/>
<evidence type="ECO:0000313" key="3">
    <source>
        <dbReference type="Proteomes" id="UP000698800"/>
    </source>
</evidence>
<gene>
    <name evidence="2" type="ORF">FGG08_002070</name>
</gene>
<accession>A0A9P8L4S7</accession>
<evidence type="ECO:0000313" key="2">
    <source>
        <dbReference type="EMBL" id="KAH0543632.1"/>
    </source>
</evidence>
<name>A0A9P8L4S7_9PEZI</name>
<feature type="compositionally biased region" description="Low complexity" evidence="1">
    <location>
        <begin position="262"/>
        <end position="287"/>
    </location>
</feature>
<feature type="region of interest" description="Disordered" evidence="1">
    <location>
        <begin position="357"/>
        <end position="392"/>
    </location>
</feature>
<reference evidence="2" key="1">
    <citation type="submission" date="2021-03" db="EMBL/GenBank/DDBJ databases">
        <title>Comparative genomics and phylogenomic investigation of the class Geoglossomycetes provide insights into ecological specialization and systematics.</title>
        <authorList>
            <person name="Melie T."/>
            <person name="Pirro S."/>
            <person name="Miller A.N."/>
            <person name="Quandt A."/>
        </authorList>
    </citation>
    <scope>NUCLEOTIDE SEQUENCE</scope>
    <source>
        <strain evidence="2">GBOQ0MN5Z8</strain>
    </source>
</reference>
<comment type="caution">
    <text evidence="2">The sequence shown here is derived from an EMBL/GenBank/DDBJ whole genome shotgun (WGS) entry which is preliminary data.</text>
</comment>
<sequence>MSDTAVSETDPDVIQALYDLEVAKAQRFLAGEKKGVDFSRLERGRVVANSRDEEYLNAWNVQLPSVDFSGEALEDDLALTAKFQTEAVELIVSIEVVGKRIVVTIATPGKHFGPPLSPSSTTIGGRANRGFNLNSDGKNRDVGFAQAAQTSTFATGPSITHQNSLRGASPARRIGHMGRRLRSPARRTHSPIRRAISPVRQGTRGRTAVRPGDRRKGSSGGLTFEERLDKALKIGGAGAYGAGAGMRKEALNAQWQPPKALPKASGPAPAPRSGSSATSRHSPMTSQPQPPPPTQSATGTQQPVAHLASPGEFMVNAHKLWETCTRHGSTFDAATSSLGGVTGTAKASLNEGGAECHTSQQLAPVAARTPQEEPESLVMEGKGQGKGRETGSEESDYWSLLASNRKLLCSQFPQVSLEIVKLFLNRSNGNINDARIELAEFVKPRRMTPSSPVEEIAMHQSRPLTSIVQDEPDLIDLATVEWTMSPPRTLAALTETQTLSMDDDLLITFEEAPRRPRSAHLLDDDFHSPIPWLKPTTLAPRNGNILEGHVGDSIATDKELSSLSSQLANFSLSENPSPQCNIPQDSKMLVVHKLAPPTSVQAHAQAARVATGTPPTAIELAGTPLQGLGLATSIWANENRKDSR</sequence>
<evidence type="ECO:0000256" key="1">
    <source>
        <dbReference type="SAM" id="MobiDB-lite"/>
    </source>
</evidence>
<dbReference type="Proteomes" id="UP000698800">
    <property type="component" value="Unassembled WGS sequence"/>
</dbReference>
<proteinExistence type="predicted"/>
<feature type="region of interest" description="Disordered" evidence="1">
    <location>
        <begin position="258"/>
        <end position="303"/>
    </location>
</feature>
<feature type="compositionally biased region" description="Basic residues" evidence="1">
    <location>
        <begin position="177"/>
        <end position="192"/>
    </location>
</feature>
<protein>
    <submittedName>
        <fullName evidence="2">Uncharacterized protein</fullName>
    </submittedName>
</protein>
<organism evidence="2 3">
    <name type="scientific">Glutinoglossum americanum</name>
    <dbReference type="NCBI Taxonomy" id="1670608"/>
    <lineage>
        <taxon>Eukaryota</taxon>
        <taxon>Fungi</taxon>
        <taxon>Dikarya</taxon>
        <taxon>Ascomycota</taxon>
        <taxon>Pezizomycotina</taxon>
        <taxon>Geoglossomycetes</taxon>
        <taxon>Geoglossales</taxon>
        <taxon>Geoglossaceae</taxon>
        <taxon>Glutinoglossum</taxon>
    </lineage>
</organism>
<dbReference type="OrthoDB" id="5428453at2759"/>
<feature type="region of interest" description="Disordered" evidence="1">
    <location>
        <begin position="177"/>
        <end position="224"/>
    </location>
</feature>
<keyword evidence="3" id="KW-1185">Reference proteome</keyword>